<dbReference type="Proteomes" id="UP000009168">
    <property type="component" value="Unassembled WGS sequence"/>
</dbReference>
<evidence type="ECO:0000256" key="1">
    <source>
        <dbReference type="SAM" id="Phobius"/>
    </source>
</evidence>
<evidence type="ECO:0000313" key="3">
    <source>
        <dbReference type="Proteomes" id="UP000009168"/>
    </source>
</evidence>
<proteinExistence type="predicted"/>
<dbReference type="KEGG" id="tet:TTHERM_001146110"/>
<feature type="transmembrane region" description="Helical" evidence="1">
    <location>
        <begin position="192"/>
        <end position="217"/>
    </location>
</feature>
<keyword evidence="1 2" id="KW-0812">Transmembrane</keyword>
<keyword evidence="1" id="KW-1133">Transmembrane helix</keyword>
<protein>
    <submittedName>
        <fullName evidence="2">Transmembrane protein, putative</fullName>
    </submittedName>
</protein>
<dbReference type="EMBL" id="GG662298">
    <property type="protein sequence ID" value="EWS71306.1"/>
    <property type="molecule type" value="Genomic_DNA"/>
</dbReference>
<organism evidence="2 3">
    <name type="scientific">Tetrahymena thermophila (strain SB210)</name>
    <dbReference type="NCBI Taxonomy" id="312017"/>
    <lineage>
        <taxon>Eukaryota</taxon>
        <taxon>Sar</taxon>
        <taxon>Alveolata</taxon>
        <taxon>Ciliophora</taxon>
        <taxon>Intramacronucleata</taxon>
        <taxon>Oligohymenophorea</taxon>
        <taxon>Hymenostomatida</taxon>
        <taxon>Tetrahymenina</taxon>
        <taxon>Tetrahymenidae</taxon>
        <taxon>Tetrahymena</taxon>
    </lineage>
</organism>
<keyword evidence="1" id="KW-0472">Membrane</keyword>
<evidence type="ECO:0000313" key="2">
    <source>
        <dbReference type="EMBL" id="EWS71306.1"/>
    </source>
</evidence>
<name>W7XC71_TETTS</name>
<dbReference type="InParanoid" id="W7XC71"/>
<accession>W7XC71</accession>
<gene>
    <name evidence="2" type="ORF">TTHERM_001146110</name>
</gene>
<reference evidence="3" key="1">
    <citation type="journal article" date="2006" name="PLoS Biol.">
        <title>Macronuclear genome sequence of the ciliate Tetrahymena thermophila, a model eukaryote.</title>
        <authorList>
            <person name="Eisen J.A."/>
            <person name="Coyne R.S."/>
            <person name="Wu M."/>
            <person name="Wu D."/>
            <person name="Thiagarajan M."/>
            <person name="Wortman J.R."/>
            <person name="Badger J.H."/>
            <person name="Ren Q."/>
            <person name="Amedeo P."/>
            <person name="Jones K.M."/>
            <person name="Tallon L.J."/>
            <person name="Delcher A.L."/>
            <person name="Salzberg S.L."/>
            <person name="Silva J.C."/>
            <person name="Haas B.J."/>
            <person name="Majoros W.H."/>
            <person name="Farzad M."/>
            <person name="Carlton J.M."/>
            <person name="Smith R.K. Jr."/>
            <person name="Garg J."/>
            <person name="Pearlman R.E."/>
            <person name="Karrer K.M."/>
            <person name="Sun L."/>
            <person name="Manning G."/>
            <person name="Elde N.C."/>
            <person name="Turkewitz A.P."/>
            <person name="Asai D.J."/>
            <person name="Wilkes D.E."/>
            <person name="Wang Y."/>
            <person name="Cai H."/>
            <person name="Collins K."/>
            <person name="Stewart B.A."/>
            <person name="Lee S.R."/>
            <person name="Wilamowska K."/>
            <person name="Weinberg Z."/>
            <person name="Ruzzo W.L."/>
            <person name="Wloga D."/>
            <person name="Gaertig J."/>
            <person name="Frankel J."/>
            <person name="Tsao C.-C."/>
            <person name="Gorovsky M.A."/>
            <person name="Keeling P.J."/>
            <person name="Waller R.F."/>
            <person name="Patron N.J."/>
            <person name="Cherry J.M."/>
            <person name="Stover N.A."/>
            <person name="Krieger C.J."/>
            <person name="del Toro C."/>
            <person name="Ryder H.F."/>
            <person name="Williamson S.C."/>
            <person name="Barbeau R.A."/>
            <person name="Hamilton E.P."/>
            <person name="Orias E."/>
        </authorList>
    </citation>
    <scope>NUCLEOTIDE SEQUENCE [LARGE SCALE GENOMIC DNA]</scope>
    <source>
        <strain evidence="3">SB210</strain>
    </source>
</reference>
<dbReference type="GeneID" id="24441804"/>
<keyword evidence="3" id="KW-1185">Reference proteome</keyword>
<sequence>MQNLVEQKLIKTLLNYYFFEQQLVCIQLIYAKLFDIKSHLKIDKSYYSTIMQFQMQQIAIYFSETVQSHFHMLTNFQDWKHCYQKLSLKNSFMSNSQLYCRYFNQGFDYTIRGKQPHNFLNFSSHSCYYYKRIILPSSFYTHNYSHSVKNLQDIKCTGGSNYNLSILCHNYSVIVSLLQYKFSKIIQLQQNLFQLLCIIAYPYFIITSTYFYLIYFFNQKSNNKQQQYSKTSKLQCIYKYSFFIILC</sequence>
<dbReference type="AlphaFoldDB" id="W7XC71"/>
<dbReference type="RefSeq" id="XP_012656153.1">
    <property type="nucleotide sequence ID" value="XM_012800699.1"/>
</dbReference>